<keyword evidence="3" id="KW-1185">Reference proteome</keyword>
<feature type="compositionally biased region" description="Basic and acidic residues" evidence="1">
    <location>
        <begin position="27"/>
        <end position="49"/>
    </location>
</feature>
<reference evidence="2" key="2">
    <citation type="submission" date="2022-01" db="EMBL/GenBank/DDBJ databases">
        <authorList>
            <person name="Yamashiro T."/>
            <person name="Shiraishi A."/>
            <person name="Satake H."/>
            <person name="Nakayama K."/>
        </authorList>
    </citation>
    <scope>NUCLEOTIDE SEQUENCE</scope>
</reference>
<proteinExistence type="predicted"/>
<dbReference type="Proteomes" id="UP001151760">
    <property type="component" value="Unassembled WGS sequence"/>
</dbReference>
<dbReference type="EMBL" id="BQNB010009947">
    <property type="protein sequence ID" value="GJS70645.1"/>
    <property type="molecule type" value="Genomic_DNA"/>
</dbReference>
<protein>
    <submittedName>
        <fullName evidence="2">Uncharacterized protein</fullName>
    </submittedName>
</protein>
<evidence type="ECO:0000256" key="1">
    <source>
        <dbReference type="SAM" id="MobiDB-lite"/>
    </source>
</evidence>
<organism evidence="2 3">
    <name type="scientific">Tanacetum coccineum</name>
    <dbReference type="NCBI Taxonomy" id="301880"/>
    <lineage>
        <taxon>Eukaryota</taxon>
        <taxon>Viridiplantae</taxon>
        <taxon>Streptophyta</taxon>
        <taxon>Embryophyta</taxon>
        <taxon>Tracheophyta</taxon>
        <taxon>Spermatophyta</taxon>
        <taxon>Magnoliopsida</taxon>
        <taxon>eudicotyledons</taxon>
        <taxon>Gunneridae</taxon>
        <taxon>Pentapetalae</taxon>
        <taxon>asterids</taxon>
        <taxon>campanulids</taxon>
        <taxon>Asterales</taxon>
        <taxon>Asteraceae</taxon>
        <taxon>Asteroideae</taxon>
        <taxon>Anthemideae</taxon>
        <taxon>Anthemidinae</taxon>
        <taxon>Tanacetum</taxon>
    </lineage>
</organism>
<evidence type="ECO:0000313" key="3">
    <source>
        <dbReference type="Proteomes" id="UP001151760"/>
    </source>
</evidence>
<reference evidence="2" key="1">
    <citation type="journal article" date="2022" name="Int. J. Mol. Sci.">
        <title>Draft Genome of Tanacetum Coccineum: Genomic Comparison of Closely Related Tanacetum-Family Plants.</title>
        <authorList>
            <person name="Yamashiro T."/>
            <person name="Shiraishi A."/>
            <person name="Nakayama K."/>
            <person name="Satake H."/>
        </authorList>
    </citation>
    <scope>NUCLEOTIDE SEQUENCE</scope>
</reference>
<name>A0ABQ4Y0R8_9ASTR</name>
<accession>A0ABQ4Y0R8</accession>
<sequence>MWGGRGHEYKEESEPQPLLSSVTAENPSREVAQKQRIEGVKPNKSNEKLVDQEDQAFLEELERLKSQEKEANDAAEALRKEKIEDERGVVVRNKARLVTQGHRQEEGIDYDESDVKSAFLYGILMRRFMCIIPNRAYSEIDLSGANLDRKYTKEVGQFLGRRLISWKCKKQTIMATSTTEAKYVAAAN</sequence>
<feature type="compositionally biased region" description="Basic and acidic residues" evidence="1">
    <location>
        <begin position="1"/>
        <end position="13"/>
    </location>
</feature>
<evidence type="ECO:0000313" key="2">
    <source>
        <dbReference type="EMBL" id="GJS70645.1"/>
    </source>
</evidence>
<feature type="region of interest" description="Disordered" evidence="1">
    <location>
        <begin position="1"/>
        <end position="49"/>
    </location>
</feature>
<gene>
    <name evidence="2" type="ORF">Tco_0703486</name>
</gene>
<comment type="caution">
    <text evidence="2">The sequence shown here is derived from an EMBL/GenBank/DDBJ whole genome shotgun (WGS) entry which is preliminary data.</text>
</comment>